<dbReference type="RefSeq" id="WP_043145021.1">
    <property type="nucleotide sequence ID" value="NZ_JSUQ01000019.1"/>
</dbReference>
<evidence type="ECO:0000313" key="1">
    <source>
        <dbReference type="EMBL" id="KHQ51258.1"/>
    </source>
</evidence>
<keyword evidence="2" id="KW-1185">Reference proteome</keyword>
<name>A0A0B3RWY8_9RHOB</name>
<dbReference type="AlphaFoldDB" id="A0A0B3RWY8"/>
<sequence length="222" mass="23886">MTYPVVARGALALEVLIWIEAKHRETGTPQAMGLHTGLEDRAFVIDGDQRTYTGAGAVLEVADLVSQVGLGVQMQTAGLALVTDEVQQLIRGYDARQAPVEMHLARFDPETNALIEITRVFKGWLDEATLREGVKNGEASLSARLASSARALTRRVPLRRSDEAHRATHAGDRFFRYADVSGAVGVWWGMKRGGGKGGGQSFAEKLAGISSRLENRGGTADG</sequence>
<proteinExistence type="predicted"/>
<accession>A0A0B3RWY8</accession>
<organism evidence="1 2">
    <name type="scientific">Mameliella alba</name>
    <dbReference type="NCBI Taxonomy" id="561184"/>
    <lineage>
        <taxon>Bacteria</taxon>
        <taxon>Pseudomonadati</taxon>
        <taxon>Pseudomonadota</taxon>
        <taxon>Alphaproteobacteria</taxon>
        <taxon>Rhodobacterales</taxon>
        <taxon>Roseobacteraceae</taxon>
        <taxon>Mameliella</taxon>
    </lineage>
</organism>
<comment type="caution">
    <text evidence="1">The sequence shown here is derived from an EMBL/GenBank/DDBJ whole genome shotgun (WGS) entry which is preliminary data.</text>
</comment>
<dbReference type="EMBL" id="JSUQ01000019">
    <property type="protein sequence ID" value="KHQ51258.1"/>
    <property type="molecule type" value="Genomic_DNA"/>
</dbReference>
<protein>
    <submittedName>
        <fullName evidence="1">Uncharacterized protein</fullName>
    </submittedName>
</protein>
<evidence type="ECO:0000313" key="2">
    <source>
        <dbReference type="Proteomes" id="UP000030960"/>
    </source>
</evidence>
<dbReference type="STRING" id="561184.SAMN05216376_12069"/>
<gene>
    <name evidence="1" type="ORF">OA50_04291</name>
</gene>
<dbReference type="OrthoDB" id="7770859at2"/>
<reference evidence="1 2" key="1">
    <citation type="submission" date="2014-10" db="EMBL/GenBank/DDBJ databases">
        <title>Genome sequence of Ponticoccus sp. strain UMTAT08 isolated from clonal culture of toxic dinoflagellate Alexandrium tamiyavanichii.</title>
        <authorList>
            <person name="Gan H.Y."/>
            <person name="Muhd D.-D."/>
            <person name="Mohd Noor M.E."/>
            <person name="Yeong Y.S."/>
            <person name="Usup G."/>
        </authorList>
    </citation>
    <scope>NUCLEOTIDE SEQUENCE [LARGE SCALE GENOMIC DNA]</scope>
    <source>
        <strain evidence="1 2">UMTAT08</strain>
    </source>
</reference>
<dbReference type="Proteomes" id="UP000030960">
    <property type="component" value="Unassembled WGS sequence"/>
</dbReference>